<keyword evidence="4 6" id="KW-0472">Membrane</keyword>
<evidence type="ECO:0000313" key="8">
    <source>
        <dbReference type="EMBL" id="CAA9551309.1"/>
    </source>
</evidence>
<feature type="transmembrane region" description="Helical" evidence="6">
    <location>
        <begin position="307"/>
        <end position="336"/>
    </location>
</feature>
<feature type="transmembrane region" description="Helical" evidence="6">
    <location>
        <begin position="76"/>
        <end position="94"/>
    </location>
</feature>
<evidence type="ECO:0000259" key="7">
    <source>
        <dbReference type="PROSITE" id="PS50850"/>
    </source>
</evidence>
<feature type="transmembrane region" description="Helical" evidence="6">
    <location>
        <begin position="176"/>
        <end position="198"/>
    </location>
</feature>
<dbReference type="Gene3D" id="1.20.1250.20">
    <property type="entry name" value="MFS general substrate transporter like domains"/>
    <property type="match status" value="1"/>
</dbReference>
<feature type="transmembrane region" description="Helical" evidence="6">
    <location>
        <begin position="144"/>
        <end position="164"/>
    </location>
</feature>
<evidence type="ECO:0000256" key="4">
    <source>
        <dbReference type="ARBA" id="ARBA00023136"/>
    </source>
</evidence>
<dbReference type="CDD" id="cd06174">
    <property type="entry name" value="MFS"/>
    <property type="match status" value="1"/>
</dbReference>
<dbReference type="PANTHER" id="PTHR23530:SF1">
    <property type="entry name" value="PERMEASE, MAJOR FACILITATOR SUPERFAMILY-RELATED"/>
    <property type="match status" value="1"/>
</dbReference>
<dbReference type="PANTHER" id="PTHR23530">
    <property type="entry name" value="TRANSPORT PROTEIN-RELATED"/>
    <property type="match status" value="1"/>
</dbReference>
<dbReference type="InterPro" id="IPR011701">
    <property type="entry name" value="MFS"/>
</dbReference>
<feature type="transmembrane region" description="Helical" evidence="6">
    <location>
        <begin position="234"/>
        <end position="251"/>
    </location>
</feature>
<gene>
    <name evidence="8" type="ORF">AVDCRST_MAG79-2722</name>
</gene>
<dbReference type="InterPro" id="IPR020846">
    <property type="entry name" value="MFS_dom"/>
</dbReference>
<name>A0A6J4UI30_9ACTN</name>
<dbReference type="Pfam" id="PF07690">
    <property type="entry name" value="MFS_1"/>
    <property type="match status" value="1"/>
</dbReference>
<organism evidence="8">
    <name type="scientific">uncultured Thermoleophilia bacterium</name>
    <dbReference type="NCBI Taxonomy" id="1497501"/>
    <lineage>
        <taxon>Bacteria</taxon>
        <taxon>Bacillati</taxon>
        <taxon>Actinomycetota</taxon>
        <taxon>Thermoleophilia</taxon>
        <taxon>environmental samples</taxon>
    </lineage>
</organism>
<feature type="transmembrane region" description="Helical" evidence="6">
    <location>
        <begin position="271"/>
        <end position="295"/>
    </location>
</feature>
<protein>
    <recommendedName>
        <fullName evidence="7">Major facilitator superfamily (MFS) profile domain-containing protein</fullName>
    </recommendedName>
</protein>
<evidence type="ECO:0000256" key="2">
    <source>
        <dbReference type="ARBA" id="ARBA00022692"/>
    </source>
</evidence>
<evidence type="ECO:0000256" key="3">
    <source>
        <dbReference type="ARBA" id="ARBA00022989"/>
    </source>
</evidence>
<evidence type="ECO:0000256" key="6">
    <source>
        <dbReference type="SAM" id="Phobius"/>
    </source>
</evidence>
<dbReference type="PROSITE" id="PS50850">
    <property type="entry name" value="MFS"/>
    <property type="match status" value="1"/>
</dbReference>
<dbReference type="PROSITE" id="PS00216">
    <property type="entry name" value="SUGAR_TRANSPORT_1"/>
    <property type="match status" value="1"/>
</dbReference>
<dbReference type="InterPro" id="IPR053160">
    <property type="entry name" value="MFS_DHA3_Transporter"/>
</dbReference>
<dbReference type="EMBL" id="CADCWC010000422">
    <property type="protein sequence ID" value="CAA9551309.1"/>
    <property type="molecule type" value="Genomic_DNA"/>
</dbReference>
<dbReference type="InterPro" id="IPR036259">
    <property type="entry name" value="MFS_trans_sf"/>
</dbReference>
<sequence>MSAPPTAAAARRAYLVVLALRWLPTGLMVPIFVLLMTGRGLSLAEVGVAAAAQGVAIVVFELPTGGLADAIGRRPVLVLSSLVATAGLALLLVADDVTTFALAWAVMGVYRALDSGPLEAWFVDAALAAEPDRRLEHDLTRAGVVLGLSLAVGAVAGGALGAAVAGRDGVAATEPLTAMVAAALVLEVVHLVAVLILVRERRPARGLGAAVRAARATPTVVRAALDVMRRDRGLLALLGVEVLWGVGLTGIERFWQPRAAELLDGAVDDLFVLGLLGAAGWLAHAGGAALLPPLLRLVGGRTEWAAALLRILQGAAVLGLALVGGFTGLVIAYVAVYVAHGASNPAHEALLHRRVAAAERATVLSANSLVSQGSGALGGIALGVLAGAAGIPVTWAVTAAILAAAAPLYLVRGTPRAARISLPTDSDRRPTAPAGVTAGPGEQQ</sequence>
<accession>A0A6J4UI30</accession>
<feature type="transmembrane region" description="Helical" evidence="6">
    <location>
        <begin position="380"/>
        <end position="411"/>
    </location>
</feature>
<keyword evidence="2 6" id="KW-0812">Transmembrane</keyword>
<feature type="transmembrane region" description="Helical" evidence="6">
    <location>
        <begin position="12"/>
        <end position="35"/>
    </location>
</feature>
<proteinExistence type="predicted"/>
<reference evidence="8" key="1">
    <citation type="submission" date="2020-02" db="EMBL/GenBank/DDBJ databases">
        <authorList>
            <person name="Meier V. D."/>
        </authorList>
    </citation>
    <scope>NUCLEOTIDE SEQUENCE</scope>
    <source>
        <strain evidence="8">AVDCRST_MAG79</strain>
    </source>
</reference>
<evidence type="ECO:0000256" key="5">
    <source>
        <dbReference type="SAM" id="MobiDB-lite"/>
    </source>
</evidence>
<dbReference type="GO" id="GO:0022857">
    <property type="term" value="F:transmembrane transporter activity"/>
    <property type="evidence" value="ECO:0007669"/>
    <property type="project" value="InterPro"/>
</dbReference>
<feature type="domain" description="Major facilitator superfamily (MFS) profile" evidence="7">
    <location>
        <begin position="10"/>
        <end position="416"/>
    </location>
</feature>
<dbReference type="AlphaFoldDB" id="A0A6J4UI30"/>
<keyword evidence="3 6" id="KW-1133">Transmembrane helix</keyword>
<dbReference type="SUPFAM" id="SSF103473">
    <property type="entry name" value="MFS general substrate transporter"/>
    <property type="match status" value="1"/>
</dbReference>
<dbReference type="GO" id="GO:0005886">
    <property type="term" value="C:plasma membrane"/>
    <property type="evidence" value="ECO:0007669"/>
    <property type="project" value="UniProtKB-SubCell"/>
</dbReference>
<comment type="subcellular location">
    <subcellularLocation>
        <location evidence="1">Cell membrane</location>
        <topology evidence="1">Multi-pass membrane protein</topology>
    </subcellularLocation>
</comment>
<feature type="region of interest" description="Disordered" evidence="5">
    <location>
        <begin position="420"/>
        <end position="444"/>
    </location>
</feature>
<evidence type="ECO:0000256" key="1">
    <source>
        <dbReference type="ARBA" id="ARBA00004651"/>
    </source>
</evidence>
<dbReference type="InterPro" id="IPR005829">
    <property type="entry name" value="Sugar_transporter_CS"/>
</dbReference>